<dbReference type="CDD" id="cd03801">
    <property type="entry name" value="GT4_PimA-like"/>
    <property type="match status" value="1"/>
</dbReference>
<dbReference type="InterPro" id="IPR017521">
    <property type="entry name" value="Sugar_tfrase_PEP-CTERM_Stp1"/>
</dbReference>
<gene>
    <name evidence="4" type="ORF">DXV75_01720</name>
</gene>
<dbReference type="EMBL" id="QRHA01000001">
    <property type="protein sequence ID" value="RDV29429.1"/>
    <property type="molecule type" value="Genomic_DNA"/>
</dbReference>
<accession>A0A3D8MEX9</accession>
<evidence type="ECO:0000256" key="1">
    <source>
        <dbReference type="ARBA" id="ARBA00022676"/>
    </source>
</evidence>
<name>A0A3D8MEX9_9ALTE</name>
<evidence type="ECO:0000313" key="5">
    <source>
        <dbReference type="Proteomes" id="UP000256561"/>
    </source>
</evidence>
<dbReference type="Gene3D" id="3.40.50.2000">
    <property type="entry name" value="Glycogen Phosphorylase B"/>
    <property type="match status" value="2"/>
</dbReference>
<keyword evidence="2 4" id="KW-0808">Transferase</keyword>
<dbReference type="Proteomes" id="UP000256561">
    <property type="component" value="Unassembled WGS sequence"/>
</dbReference>
<organism evidence="4 5">
    <name type="scientific">Alteromonas aestuariivivens</name>
    <dbReference type="NCBI Taxonomy" id="1938339"/>
    <lineage>
        <taxon>Bacteria</taxon>
        <taxon>Pseudomonadati</taxon>
        <taxon>Pseudomonadota</taxon>
        <taxon>Gammaproteobacteria</taxon>
        <taxon>Alteromonadales</taxon>
        <taxon>Alteromonadaceae</taxon>
        <taxon>Alteromonas/Salinimonas group</taxon>
        <taxon>Alteromonas</taxon>
    </lineage>
</organism>
<dbReference type="InterPro" id="IPR028098">
    <property type="entry name" value="Glyco_trans_4-like_N"/>
</dbReference>
<reference evidence="5" key="1">
    <citation type="submission" date="2018-08" db="EMBL/GenBank/DDBJ databases">
        <authorList>
            <person name="Zhang J."/>
            <person name="Du Z.-J."/>
        </authorList>
    </citation>
    <scope>NUCLEOTIDE SEQUENCE [LARGE SCALE GENOMIC DNA]</scope>
    <source>
        <strain evidence="5">KCTC 52655</strain>
    </source>
</reference>
<dbReference type="PANTHER" id="PTHR12526:SF510">
    <property type="entry name" value="D-INOSITOL 3-PHOSPHATE GLYCOSYLTRANSFERASE"/>
    <property type="match status" value="1"/>
</dbReference>
<sequence length="415" mass="46315">MLAGFRIYALRSESGGCLKICVLAQRVPYPPNKGEKLRSYHQIRRLVELGHQVEVYSLTESAQDQEDARALAQQLNVRVVTERLSARWKRYLWALLHNQPLSVGAFYTSAMQKHVARLLADSSVDVMLLTASSLGFYVFNATPNPNCAKVLLDFMDVDSDKWRQYAERANWPLTWVYQRESSGIRWLEQRANQSFAATFLIAQDEVSLFHSKVSHAKPVQVLGNGMAFDDFYPPEKAPDHTRPHFLFTGVMDYKPNVDAVVWFVQACWPSVKAALPGAVFTIAGMNPGNEVKALAQDPSIQVTGFVDDILPYFHNATVFVAPFRIARGVQNKVLQAAACGVPIVTTSMGAEGIGFAHSDCMTIVDDADGFAEACIKSCENRTQSLEMAQCALQQLTETYSWEQQLRPLEEALAEL</sequence>
<dbReference type="AlphaFoldDB" id="A0A3D8MEX9"/>
<feature type="domain" description="Glycosyltransferase subfamily 4-like N-terminal" evidence="3">
    <location>
        <begin position="39"/>
        <end position="225"/>
    </location>
</feature>
<protein>
    <submittedName>
        <fullName evidence="4">TIGR03087 family PEP-CTERM/XrtA system glycosyltransferase</fullName>
    </submittedName>
</protein>
<dbReference type="Pfam" id="PF13692">
    <property type="entry name" value="Glyco_trans_1_4"/>
    <property type="match status" value="1"/>
</dbReference>
<dbReference type="Pfam" id="PF13579">
    <property type="entry name" value="Glyco_trans_4_4"/>
    <property type="match status" value="1"/>
</dbReference>
<evidence type="ECO:0000256" key="2">
    <source>
        <dbReference type="ARBA" id="ARBA00022679"/>
    </source>
</evidence>
<proteinExistence type="predicted"/>
<keyword evidence="1" id="KW-0328">Glycosyltransferase</keyword>
<dbReference type="NCBIfam" id="TIGR03087">
    <property type="entry name" value="stp1"/>
    <property type="match status" value="1"/>
</dbReference>
<dbReference type="PANTHER" id="PTHR12526">
    <property type="entry name" value="GLYCOSYLTRANSFERASE"/>
    <property type="match status" value="1"/>
</dbReference>
<dbReference type="SUPFAM" id="SSF53756">
    <property type="entry name" value="UDP-Glycosyltransferase/glycogen phosphorylase"/>
    <property type="match status" value="1"/>
</dbReference>
<evidence type="ECO:0000259" key="3">
    <source>
        <dbReference type="Pfam" id="PF13579"/>
    </source>
</evidence>
<dbReference type="OrthoDB" id="9807209at2"/>
<keyword evidence="5" id="KW-1185">Reference proteome</keyword>
<evidence type="ECO:0000313" key="4">
    <source>
        <dbReference type="EMBL" id="RDV29429.1"/>
    </source>
</evidence>
<dbReference type="GO" id="GO:0016757">
    <property type="term" value="F:glycosyltransferase activity"/>
    <property type="evidence" value="ECO:0007669"/>
    <property type="project" value="UniProtKB-KW"/>
</dbReference>
<comment type="caution">
    <text evidence="4">The sequence shown here is derived from an EMBL/GenBank/DDBJ whole genome shotgun (WGS) entry which is preliminary data.</text>
</comment>